<keyword evidence="4" id="KW-0862">Zinc</keyword>
<dbReference type="GO" id="GO:0005654">
    <property type="term" value="C:nucleoplasm"/>
    <property type="evidence" value="ECO:0007669"/>
    <property type="project" value="TreeGrafter"/>
</dbReference>
<dbReference type="PROSITE" id="PS50157">
    <property type="entry name" value="ZINC_FINGER_C2H2_2"/>
    <property type="match status" value="2"/>
</dbReference>
<name>A0A7R8WNZ5_9CRUS</name>
<organism evidence="8">
    <name type="scientific">Cyprideis torosa</name>
    <dbReference type="NCBI Taxonomy" id="163714"/>
    <lineage>
        <taxon>Eukaryota</taxon>
        <taxon>Metazoa</taxon>
        <taxon>Ecdysozoa</taxon>
        <taxon>Arthropoda</taxon>
        <taxon>Crustacea</taxon>
        <taxon>Oligostraca</taxon>
        <taxon>Ostracoda</taxon>
        <taxon>Podocopa</taxon>
        <taxon>Podocopida</taxon>
        <taxon>Cytherocopina</taxon>
        <taxon>Cytheroidea</taxon>
        <taxon>Cytherideidae</taxon>
        <taxon>Cyprideis</taxon>
    </lineage>
</organism>
<reference evidence="8" key="1">
    <citation type="submission" date="2020-11" db="EMBL/GenBank/DDBJ databases">
        <authorList>
            <person name="Tran Van P."/>
        </authorList>
    </citation>
    <scope>NUCLEOTIDE SEQUENCE</scope>
</reference>
<sequence length="154" mass="17582">TQGSIQDKNRIKCIVCGRSSSGSDVIRVREKTSSWLRFGRTQKDLRNYINVFIIGNPSLDDVIRRHIGESNLVQHKIMHTGEKSHKYPCGKCFICMGDLNRHTRVYTGEKSHECPWLCDAFSKSLKLVQHTRIHTGQEPKTCAAHKDPYGTRTV</sequence>
<dbReference type="GO" id="GO:0000978">
    <property type="term" value="F:RNA polymerase II cis-regulatory region sequence-specific DNA binding"/>
    <property type="evidence" value="ECO:0007669"/>
    <property type="project" value="TreeGrafter"/>
</dbReference>
<evidence type="ECO:0000256" key="3">
    <source>
        <dbReference type="ARBA" id="ARBA00022737"/>
    </source>
</evidence>
<dbReference type="EMBL" id="OB664678">
    <property type="protein sequence ID" value="CAD7232458.1"/>
    <property type="molecule type" value="Genomic_DNA"/>
</dbReference>
<dbReference type="InterPro" id="IPR036236">
    <property type="entry name" value="Znf_C2H2_sf"/>
</dbReference>
<evidence type="ECO:0000256" key="5">
    <source>
        <dbReference type="ARBA" id="ARBA00023015"/>
    </source>
</evidence>
<evidence type="ECO:0000256" key="4">
    <source>
        <dbReference type="ARBA" id="ARBA00022833"/>
    </source>
</evidence>
<evidence type="ECO:0000313" key="8">
    <source>
        <dbReference type="EMBL" id="CAD7232458.1"/>
    </source>
</evidence>
<feature type="non-terminal residue" evidence="8">
    <location>
        <position position="154"/>
    </location>
</feature>
<comment type="subcellular location">
    <subcellularLocation>
        <location evidence="1">Nucleus</location>
    </subcellularLocation>
</comment>
<feature type="non-terminal residue" evidence="8">
    <location>
        <position position="1"/>
    </location>
</feature>
<keyword evidence="3" id="KW-0677">Repeat</keyword>
<accession>A0A7R8WNZ5</accession>
<dbReference type="InterPro" id="IPR013087">
    <property type="entry name" value="Znf_C2H2_type"/>
</dbReference>
<dbReference type="PANTHER" id="PTHR24399">
    <property type="entry name" value="ZINC FINGER AND BTB DOMAIN-CONTAINING"/>
    <property type="match status" value="1"/>
</dbReference>
<keyword evidence="2" id="KW-0479">Metal-binding</keyword>
<dbReference type="GO" id="GO:0046872">
    <property type="term" value="F:metal ion binding"/>
    <property type="evidence" value="ECO:0007669"/>
    <property type="project" value="UniProtKB-KW"/>
</dbReference>
<dbReference type="AlphaFoldDB" id="A0A7R8WNZ5"/>
<dbReference type="GO" id="GO:0002682">
    <property type="term" value="P:regulation of immune system process"/>
    <property type="evidence" value="ECO:0007669"/>
    <property type="project" value="TreeGrafter"/>
</dbReference>
<dbReference type="SUPFAM" id="SSF57667">
    <property type="entry name" value="beta-beta-alpha zinc fingers"/>
    <property type="match status" value="2"/>
</dbReference>
<evidence type="ECO:0000256" key="1">
    <source>
        <dbReference type="ARBA" id="ARBA00004123"/>
    </source>
</evidence>
<protein>
    <submittedName>
        <fullName evidence="8">Uncharacterized protein</fullName>
    </submittedName>
</protein>
<dbReference type="PANTHER" id="PTHR24399:SF54">
    <property type="entry name" value="GASTRULA ZINC FINGER PROTEIN XLCGF26.1-LIKE-RELATED"/>
    <property type="match status" value="1"/>
</dbReference>
<dbReference type="GO" id="GO:0001817">
    <property type="term" value="P:regulation of cytokine production"/>
    <property type="evidence" value="ECO:0007669"/>
    <property type="project" value="TreeGrafter"/>
</dbReference>
<proteinExistence type="predicted"/>
<evidence type="ECO:0000256" key="6">
    <source>
        <dbReference type="ARBA" id="ARBA00023163"/>
    </source>
</evidence>
<dbReference type="OrthoDB" id="8685330at2759"/>
<evidence type="ECO:0000256" key="2">
    <source>
        <dbReference type="ARBA" id="ARBA00022723"/>
    </source>
</evidence>
<keyword evidence="6" id="KW-0804">Transcription</keyword>
<dbReference type="Gene3D" id="3.30.160.60">
    <property type="entry name" value="Classic Zinc Finger"/>
    <property type="match status" value="2"/>
</dbReference>
<keyword evidence="5" id="KW-0805">Transcription regulation</keyword>
<evidence type="ECO:0000256" key="7">
    <source>
        <dbReference type="ARBA" id="ARBA00023242"/>
    </source>
</evidence>
<gene>
    <name evidence="8" type="ORF">CTOB1V02_LOCUS10293</name>
</gene>
<dbReference type="GO" id="GO:0001227">
    <property type="term" value="F:DNA-binding transcription repressor activity, RNA polymerase II-specific"/>
    <property type="evidence" value="ECO:0007669"/>
    <property type="project" value="TreeGrafter"/>
</dbReference>
<keyword evidence="7" id="KW-0539">Nucleus</keyword>